<dbReference type="Pfam" id="PF07195">
    <property type="entry name" value="FliD_C"/>
    <property type="match status" value="1"/>
</dbReference>
<evidence type="ECO:0000256" key="1">
    <source>
        <dbReference type="ARBA" id="ARBA00009764"/>
    </source>
</evidence>
<accession>A0ABS7UAD7</accession>
<comment type="similarity">
    <text evidence="1 5">Belongs to the FliD family.</text>
</comment>
<evidence type="ECO:0000259" key="6">
    <source>
        <dbReference type="Pfam" id="PF02465"/>
    </source>
</evidence>
<keyword evidence="5" id="KW-0964">Secreted</keyword>
<dbReference type="PANTHER" id="PTHR30288:SF0">
    <property type="entry name" value="FLAGELLAR HOOK-ASSOCIATED PROTEIN 2"/>
    <property type="match status" value="1"/>
</dbReference>
<dbReference type="Proteomes" id="UP000780875">
    <property type="component" value="Unassembled WGS sequence"/>
</dbReference>
<keyword evidence="8" id="KW-0969">Cilium</keyword>
<feature type="domain" description="Flagellar hook-associated protein 2 C-terminal" evidence="7">
    <location>
        <begin position="209"/>
        <end position="438"/>
    </location>
</feature>
<organism evidence="8 9">
    <name type="scientific">Nocardioides mangrovi</name>
    <dbReference type="NCBI Taxonomy" id="2874580"/>
    <lineage>
        <taxon>Bacteria</taxon>
        <taxon>Bacillati</taxon>
        <taxon>Actinomycetota</taxon>
        <taxon>Actinomycetes</taxon>
        <taxon>Propionibacteriales</taxon>
        <taxon>Nocardioidaceae</taxon>
        <taxon>Nocardioides</taxon>
    </lineage>
</organism>
<evidence type="ECO:0000256" key="3">
    <source>
        <dbReference type="ARBA" id="ARBA00023054"/>
    </source>
</evidence>
<evidence type="ECO:0000256" key="5">
    <source>
        <dbReference type="RuleBase" id="RU362066"/>
    </source>
</evidence>
<protein>
    <recommendedName>
        <fullName evidence="5">Flagellar hook-associated protein 2</fullName>
        <shortName evidence="5">HAP2</shortName>
    </recommendedName>
    <alternativeName>
        <fullName evidence="5">Flagellar cap protein</fullName>
    </alternativeName>
</protein>
<evidence type="ECO:0000256" key="2">
    <source>
        <dbReference type="ARBA" id="ARBA00011255"/>
    </source>
</evidence>
<dbReference type="InterPro" id="IPR003481">
    <property type="entry name" value="FliD_N"/>
</dbReference>
<dbReference type="InterPro" id="IPR040026">
    <property type="entry name" value="FliD"/>
</dbReference>
<dbReference type="Pfam" id="PF02465">
    <property type="entry name" value="FliD_N"/>
    <property type="match status" value="1"/>
</dbReference>
<evidence type="ECO:0000256" key="4">
    <source>
        <dbReference type="ARBA" id="ARBA00023143"/>
    </source>
</evidence>
<gene>
    <name evidence="8" type="primary">fliD</name>
    <name evidence="8" type="ORF">K8U61_06505</name>
</gene>
<keyword evidence="8" id="KW-0966">Cell projection</keyword>
<reference evidence="8 9" key="1">
    <citation type="submission" date="2021-09" db="EMBL/GenBank/DDBJ databases">
        <title>Whole genome sequence of Nocardioides sp. GBK3QG-3.</title>
        <authorList>
            <person name="Tuo L."/>
        </authorList>
    </citation>
    <scope>NUCLEOTIDE SEQUENCE [LARGE SCALE GENOMIC DNA]</scope>
    <source>
        <strain evidence="8 9">GBK3QG-3</strain>
    </source>
</reference>
<keyword evidence="3" id="KW-0175">Coiled coil</keyword>
<dbReference type="InterPro" id="IPR010809">
    <property type="entry name" value="FliD_C"/>
</dbReference>
<keyword evidence="9" id="KW-1185">Reference proteome</keyword>
<proteinExistence type="inferred from homology"/>
<evidence type="ECO:0000313" key="9">
    <source>
        <dbReference type="Proteomes" id="UP000780875"/>
    </source>
</evidence>
<comment type="subcellular location">
    <subcellularLocation>
        <location evidence="5">Secreted</location>
    </subcellularLocation>
    <subcellularLocation>
        <location evidence="5">Bacterial flagellum</location>
    </subcellularLocation>
</comment>
<dbReference type="EMBL" id="JAIQZJ010000002">
    <property type="protein sequence ID" value="MBZ5737804.1"/>
    <property type="molecule type" value="Genomic_DNA"/>
</dbReference>
<keyword evidence="8" id="KW-0282">Flagellum</keyword>
<dbReference type="RefSeq" id="WP_224122178.1">
    <property type="nucleotide sequence ID" value="NZ_JAIQZJ010000002.1"/>
</dbReference>
<name>A0ABS7UAD7_9ACTN</name>
<comment type="caution">
    <text evidence="8">The sequence shown here is derived from an EMBL/GenBank/DDBJ whole genome shotgun (WGS) entry which is preliminary data.</text>
</comment>
<comment type="function">
    <text evidence="5">Required for morphogenesis and for the elongation of the flagellar filament by facilitating polymerization of the flagellin monomers at the tip of growing filament. Forms a capping structure, which prevents flagellin subunits (transported through the central channel of the flagellum) from leaking out without polymerization at the distal end.</text>
</comment>
<dbReference type="PANTHER" id="PTHR30288">
    <property type="entry name" value="FLAGELLAR CAP/ASSEMBLY PROTEIN FLID"/>
    <property type="match status" value="1"/>
</dbReference>
<evidence type="ECO:0000259" key="7">
    <source>
        <dbReference type="Pfam" id="PF07195"/>
    </source>
</evidence>
<sequence>MATSTSSISGLASGLDTASIISQLMTLEAQPQTRLKTQQTTEKSVVSALQTINTSVASLATAAASLAKASTWQTVKGTSSATGFSVTTSTGATAGSFDVKVVSLASRSQAAFSTASGLSDTVTSQNLTLTTNDGTEHDVDTGSGSLTDVIKGINDLTSETGITATAVKVADGSYKLLVQSATTGADTSFTLTNADGSDLLGGATVKDGTDASIDLGLGVVATSSTNTFEDVTPGVDLTLSSSLAVGDTSTISLAQDSSDITATVKSLVDSINSILTSIDTQSKFASSSSSSSTSTTSSGVLAGDAVTRDLRYALLNTVFGGTGSMATAGIQTTRDGMLTFDEDTFTAAYAADPEGIAAKFTSGATTDADGFAARVATVAKAASDSIDGSVTKAVKSHNTLVDTLQSQIDDWDTRLALKKSTLEAQYTALETTMQSLNSQSSYLTSQIAGLPTWGSSSSS</sequence>
<keyword evidence="4 5" id="KW-0975">Bacterial flagellum</keyword>
<evidence type="ECO:0000313" key="8">
    <source>
        <dbReference type="EMBL" id="MBZ5737804.1"/>
    </source>
</evidence>
<comment type="subunit">
    <text evidence="2 5">Homopentamer.</text>
</comment>
<feature type="domain" description="Flagellar hook-associated protein 2 N-terminal" evidence="6">
    <location>
        <begin position="13"/>
        <end position="107"/>
    </location>
</feature>